<protein>
    <submittedName>
        <fullName evidence="2">Uncharacterized protein</fullName>
    </submittedName>
</protein>
<dbReference type="AlphaFoldDB" id="A0A4C1ZDW0"/>
<accession>A0A4C1ZDW0</accession>
<dbReference type="OrthoDB" id="7198012at2759"/>
<sequence>MTKEKDYNFISEITQEKPKEPISKLKEQDGKEKASKEKDIPVSKSTEKGEKDEAWGYDLYPERRGTFKSKFSNVLIGKEGKEPIDKIKCEKNVYDCVKNS</sequence>
<feature type="region of interest" description="Disordered" evidence="1">
    <location>
        <begin position="18"/>
        <end position="54"/>
    </location>
</feature>
<keyword evidence="3" id="KW-1185">Reference proteome</keyword>
<dbReference type="EMBL" id="BGZK01001727">
    <property type="protein sequence ID" value="GBP85294.1"/>
    <property type="molecule type" value="Genomic_DNA"/>
</dbReference>
<evidence type="ECO:0000313" key="2">
    <source>
        <dbReference type="EMBL" id="GBP85294.1"/>
    </source>
</evidence>
<comment type="caution">
    <text evidence="2">The sequence shown here is derived from an EMBL/GenBank/DDBJ whole genome shotgun (WGS) entry which is preliminary data.</text>
</comment>
<gene>
    <name evidence="2" type="ORF">EVAR_56843_1</name>
</gene>
<evidence type="ECO:0000313" key="3">
    <source>
        <dbReference type="Proteomes" id="UP000299102"/>
    </source>
</evidence>
<reference evidence="2 3" key="1">
    <citation type="journal article" date="2019" name="Commun. Biol.">
        <title>The bagworm genome reveals a unique fibroin gene that provides high tensile strength.</title>
        <authorList>
            <person name="Kono N."/>
            <person name="Nakamura H."/>
            <person name="Ohtoshi R."/>
            <person name="Tomita M."/>
            <person name="Numata K."/>
            <person name="Arakawa K."/>
        </authorList>
    </citation>
    <scope>NUCLEOTIDE SEQUENCE [LARGE SCALE GENOMIC DNA]</scope>
</reference>
<name>A0A4C1ZDW0_EUMVA</name>
<dbReference type="Proteomes" id="UP000299102">
    <property type="component" value="Unassembled WGS sequence"/>
</dbReference>
<evidence type="ECO:0000256" key="1">
    <source>
        <dbReference type="SAM" id="MobiDB-lite"/>
    </source>
</evidence>
<organism evidence="2 3">
    <name type="scientific">Eumeta variegata</name>
    <name type="common">Bagworm moth</name>
    <name type="synonym">Eumeta japonica</name>
    <dbReference type="NCBI Taxonomy" id="151549"/>
    <lineage>
        <taxon>Eukaryota</taxon>
        <taxon>Metazoa</taxon>
        <taxon>Ecdysozoa</taxon>
        <taxon>Arthropoda</taxon>
        <taxon>Hexapoda</taxon>
        <taxon>Insecta</taxon>
        <taxon>Pterygota</taxon>
        <taxon>Neoptera</taxon>
        <taxon>Endopterygota</taxon>
        <taxon>Lepidoptera</taxon>
        <taxon>Glossata</taxon>
        <taxon>Ditrysia</taxon>
        <taxon>Tineoidea</taxon>
        <taxon>Psychidae</taxon>
        <taxon>Oiketicinae</taxon>
        <taxon>Eumeta</taxon>
    </lineage>
</organism>
<dbReference type="STRING" id="151549.A0A4C1ZDW0"/>
<proteinExistence type="predicted"/>